<gene>
    <name evidence="1" type="ORF">PAAG_07177</name>
</gene>
<dbReference type="GeneID" id="9094225"/>
<protein>
    <submittedName>
        <fullName evidence="1">Uncharacterized protein</fullName>
    </submittedName>
</protein>
<sequence>MAGYREKVYWEIVSLVENSTIASLTSRRLATSNKAAQSMHPGYDDPGYTVYLDVNKGKRYVCSCEDGWMKVSASLSQFKC</sequence>
<dbReference type="HOGENOM" id="CLU_2590397_0_0_1"/>
<keyword evidence="2" id="KW-1185">Reference proteome</keyword>
<evidence type="ECO:0000313" key="1">
    <source>
        <dbReference type="EMBL" id="EEH36759.2"/>
    </source>
</evidence>
<reference evidence="1 2" key="1">
    <citation type="journal article" date="2011" name="PLoS Genet.">
        <title>Comparative genomic analysis of human fungal pathogens causing paracoccidioidomycosis.</title>
        <authorList>
            <person name="Desjardins C.A."/>
            <person name="Champion M.D."/>
            <person name="Holder J.W."/>
            <person name="Muszewska A."/>
            <person name="Goldberg J."/>
            <person name="Bailao A.M."/>
            <person name="Brigido M.M."/>
            <person name="Ferreira M.E."/>
            <person name="Garcia A.M."/>
            <person name="Grynberg M."/>
            <person name="Gujja S."/>
            <person name="Heiman D.I."/>
            <person name="Henn M.R."/>
            <person name="Kodira C.D."/>
            <person name="Leon-Narvaez H."/>
            <person name="Longo L.V."/>
            <person name="Ma L.J."/>
            <person name="Malavazi I."/>
            <person name="Matsuo A.L."/>
            <person name="Morais F.V."/>
            <person name="Pereira M."/>
            <person name="Rodriguez-Brito S."/>
            <person name="Sakthikumar S."/>
            <person name="Salem-Izacc S.M."/>
            <person name="Sykes S.M."/>
            <person name="Teixeira M.M."/>
            <person name="Vallejo M.C."/>
            <person name="Walter M.E."/>
            <person name="Yandava C."/>
            <person name="Young S."/>
            <person name="Zeng Q."/>
            <person name="Zucker J."/>
            <person name="Felipe M.S."/>
            <person name="Goldman G.H."/>
            <person name="Haas B.J."/>
            <person name="McEwen J.G."/>
            <person name="Nino-Vega G."/>
            <person name="Puccia R."/>
            <person name="San-Blas G."/>
            <person name="Soares C.M."/>
            <person name="Birren B.W."/>
            <person name="Cuomo C.A."/>
        </authorList>
    </citation>
    <scope>NUCLEOTIDE SEQUENCE [LARGE SCALE GENOMIC DNA]</scope>
    <source>
        <strain evidence="2">ATCC MYA-826 / Pb01</strain>
    </source>
</reference>
<name>C1H8T6_PARBA</name>
<dbReference type="VEuPathDB" id="FungiDB:PAAG_07177"/>
<dbReference type="RefSeq" id="XP_015700589.1">
    <property type="nucleotide sequence ID" value="XM_015846154.1"/>
</dbReference>
<dbReference type="AlphaFoldDB" id="C1H8T6"/>
<dbReference type="Proteomes" id="UP000002059">
    <property type="component" value="Partially assembled WGS sequence"/>
</dbReference>
<proteinExistence type="predicted"/>
<dbReference type="KEGG" id="pbl:PAAG_07177"/>
<evidence type="ECO:0000313" key="2">
    <source>
        <dbReference type="Proteomes" id="UP000002059"/>
    </source>
</evidence>
<dbReference type="EMBL" id="KN294013">
    <property type="protein sequence ID" value="EEH36759.2"/>
    <property type="molecule type" value="Genomic_DNA"/>
</dbReference>
<organism evidence="1 2">
    <name type="scientific">Paracoccidioides lutzii (strain ATCC MYA-826 / Pb01)</name>
    <name type="common">Paracoccidioides brasiliensis</name>
    <dbReference type="NCBI Taxonomy" id="502779"/>
    <lineage>
        <taxon>Eukaryota</taxon>
        <taxon>Fungi</taxon>
        <taxon>Dikarya</taxon>
        <taxon>Ascomycota</taxon>
        <taxon>Pezizomycotina</taxon>
        <taxon>Eurotiomycetes</taxon>
        <taxon>Eurotiomycetidae</taxon>
        <taxon>Onygenales</taxon>
        <taxon>Ajellomycetaceae</taxon>
        <taxon>Paracoccidioides</taxon>
    </lineage>
</organism>
<accession>C1H8T6</accession>